<keyword evidence="2" id="KW-0812">Transmembrane</keyword>
<sequence>MKPRVVINLVCFAVLGVVMTVWAFTSVIQLDAITRPYRVTAEFASSPGLVEKFDVAYLGVRVGRIGDVRLAPGKIIVDLNIDRNFRIPAGVTAEVRRKSAIGEPYVELTPPETIGPDVLAAGDVIPLGRTSVPIEYRKLFDGVGKLLNAVPPEDARTITHELATGLDGRAGSLRSIIDDAHDITDTVARNAATLDELATELTRLTGTLAGRRDKLAAGLSDLHAVTTSLRRTREDLNVFLDRGPRTFRQIDYLLHTARPGLSCVLTAGGSVHHVVFTPRNEAHIRHLLGIVPTALALADDITVVRPEGDYARATFIFSVPSGPRVAEEYRVPKDPPPVPGLRGCPEPPSTWKPPYENPPAAADPANPDGLLAEEPNCPTPQPVPTKAGTTTTATPTPPLASPEPHSGNLPLTIAIFAAVTLTGATIGWFAVGRRRQTP</sequence>
<dbReference type="OrthoDB" id="4371474at2"/>
<dbReference type="Pfam" id="PF11887">
    <property type="entry name" value="Mce4_CUP1"/>
    <property type="match status" value="1"/>
</dbReference>
<dbReference type="InterPro" id="IPR024516">
    <property type="entry name" value="Mce_C"/>
</dbReference>
<dbReference type="Pfam" id="PF02470">
    <property type="entry name" value="MlaD"/>
    <property type="match status" value="1"/>
</dbReference>
<keyword evidence="2" id="KW-0472">Membrane</keyword>
<keyword evidence="6" id="KW-1185">Reference proteome</keyword>
<organism evidence="5 6">
    <name type="scientific">Acrocarpospora corrugata</name>
    <dbReference type="NCBI Taxonomy" id="35763"/>
    <lineage>
        <taxon>Bacteria</taxon>
        <taxon>Bacillati</taxon>
        <taxon>Actinomycetota</taxon>
        <taxon>Actinomycetes</taxon>
        <taxon>Streptosporangiales</taxon>
        <taxon>Streptosporangiaceae</taxon>
        <taxon>Acrocarpospora</taxon>
    </lineage>
</organism>
<dbReference type="PANTHER" id="PTHR33371">
    <property type="entry name" value="INTERMEMBRANE PHOSPHOLIPID TRANSPORT SYSTEM BINDING PROTEIN MLAD-RELATED"/>
    <property type="match status" value="1"/>
</dbReference>
<name>A0A5M3VSV9_9ACTN</name>
<dbReference type="NCBIfam" id="TIGR00996">
    <property type="entry name" value="Mtu_fam_mce"/>
    <property type="match status" value="1"/>
</dbReference>
<dbReference type="Proteomes" id="UP000334990">
    <property type="component" value="Unassembled WGS sequence"/>
</dbReference>
<evidence type="ECO:0000259" key="4">
    <source>
        <dbReference type="Pfam" id="PF11887"/>
    </source>
</evidence>
<evidence type="ECO:0000256" key="1">
    <source>
        <dbReference type="SAM" id="MobiDB-lite"/>
    </source>
</evidence>
<dbReference type="EMBL" id="BLAD01000040">
    <property type="protein sequence ID" value="GER99603.1"/>
    <property type="molecule type" value="Genomic_DNA"/>
</dbReference>
<comment type="caution">
    <text evidence="5">The sequence shown here is derived from an EMBL/GenBank/DDBJ whole genome shotgun (WGS) entry which is preliminary data.</text>
</comment>
<evidence type="ECO:0000256" key="2">
    <source>
        <dbReference type="SAM" id="Phobius"/>
    </source>
</evidence>
<gene>
    <name evidence="5" type="ORF">Acor_16670</name>
</gene>
<dbReference type="RefSeq" id="WP_155335976.1">
    <property type="nucleotide sequence ID" value="NZ_BAAABN010000042.1"/>
</dbReference>
<reference evidence="5 6" key="1">
    <citation type="submission" date="2019-10" db="EMBL/GenBank/DDBJ databases">
        <title>Whole genome shotgun sequence of Acrocarpospora corrugata NBRC 13972.</title>
        <authorList>
            <person name="Ichikawa N."/>
            <person name="Kimura A."/>
            <person name="Kitahashi Y."/>
            <person name="Komaki H."/>
            <person name="Oguchi A."/>
        </authorList>
    </citation>
    <scope>NUCLEOTIDE SEQUENCE [LARGE SCALE GENOMIC DNA]</scope>
    <source>
        <strain evidence="5 6">NBRC 13972</strain>
    </source>
</reference>
<evidence type="ECO:0000313" key="5">
    <source>
        <dbReference type="EMBL" id="GER99603.1"/>
    </source>
</evidence>
<protein>
    <submittedName>
        <fullName evidence="5">Uncharacterized protein</fullName>
    </submittedName>
</protein>
<feature type="compositionally biased region" description="Low complexity" evidence="1">
    <location>
        <begin position="384"/>
        <end position="394"/>
    </location>
</feature>
<dbReference type="InterPro" id="IPR052336">
    <property type="entry name" value="MlaD_Phospholipid_Transporter"/>
</dbReference>
<keyword evidence="2" id="KW-1133">Transmembrane helix</keyword>
<feature type="region of interest" description="Disordered" evidence="1">
    <location>
        <begin position="328"/>
        <end position="405"/>
    </location>
</feature>
<accession>A0A5M3VSV9</accession>
<dbReference type="AlphaFoldDB" id="A0A5M3VSV9"/>
<proteinExistence type="predicted"/>
<feature type="domain" description="Mammalian cell entry C-terminal" evidence="4">
    <location>
        <begin position="118"/>
        <end position="262"/>
    </location>
</feature>
<evidence type="ECO:0000313" key="6">
    <source>
        <dbReference type="Proteomes" id="UP000334990"/>
    </source>
</evidence>
<feature type="compositionally biased region" description="Low complexity" evidence="1">
    <location>
        <begin position="358"/>
        <end position="368"/>
    </location>
</feature>
<feature type="transmembrane region" description="Helical" evidence="2">
    <location>
        <begin position="409"/>
        <end position="431"/>
    </location>
</feature>
<feature type="compositionally biased region" description="Pro residues" evidence="1">
    <location>
        <begin position="334"/>
        <end position="357"/>
    </location>
</feature>
<dbReference type="GO" id="GO:0005576">
    <property type="term" value="C:extracellular region"/>
    <property type="evidence" value="ECO:0007669"/>
    <property type="project" value="TreeGrafter"/>
</dbReference>
<dbReference type="PANTHER" id="PTHR33371:SF16">
    <property type="entry name" value="MCE-FAMILY PROTEIN MCE3F"/>
    <property type="match status" value="1"/>
</dbReference>
<feature type="domain" description="Mce/MlaD" evidence="3">
    <location>
        <begin position="35"/>
        <end position="111"/>
    </location>
</feature>
<dbReference type="InterPro" id="IPR003399">
    <property type="entry name" value="Mce/MlaD"/>
</dbReference>
<evidence type="ECO:0000259" key="3">
    <source>
        <dbReference type="Pfam" id="PF02470"/>
    </source>
</evidence>
<dbReference type="InterPro" id="IPR005693">
    <property type="entry name" value="Mce"/>
</dbReference>